<name>A0A9X2BEL5_9SPHI</name>
<protein>
    <submittedName>
        <fullName evidence="4">TetR/AcrR family transcriptional regulator</fullName>
    </submittedName>
</protein>
<feature type="domain" description="HTH tetR-type" evidence="3">
    <location>
        <begin position="1"/>
        <end position="61"/>
    </location>
</feature>
<dbReference type="SUPFAM" id="SSF46689">
    <property type="entry name" value="Homeodomain-like"/>
    <property type="match status" value="1"/>
</dbReference>
<proteinExistence type="predicted"/>
<dbReference type="InterPro" id="IPR009057">
    <property type="entry name" value="Homeodomain-like_sf"/>
</dbReference>
<keyword evidence="5" id="KW-1185">Reference proteome</keyword>
<dbReference type="Pfam" id="PF00440">
    <property type="entry name" value="TetR_N"/>
    <property type="match status" value="1"/>
</dbReference>
<dbReference type="AlphaFoldDB" id="A0A9X2BEL5"/>
<dbReference type="PRINTS" id="PR00455">
    <property type="entry name" value="HTHTETR"/>
</dbReference>
<evidence type="ECO:0000259" key="3">
    <source>
        <dbReference type="PROSITE" id="PS50977"/>
    </source>
</evidence>
<dbReference type="SUPFAM" id="SSF48498">
    <property type="entry name" value="Tetracyclin repressor-like, C-terminal domain"/>
    <property type="match status" value="1"/>
</dbReference>
<dbReference type="RefSeq" id="WP_245132235.1">
    <property type="nucleotide sequence ID" value="NZ_JALJEJ010000010.1"/>
</dbReference>
<evidence type="ECO:0000256" key="2">
    <source>
        <dbReference type="PROSITE-ProRule" id="PRU00335"/>
    </source>
</evidence>
<evidence type="ECO:0000313" key="5">
    <source>
        <dbReference type="Proteomes" id="UP001139450"/>
    </source>
</evidence>
<dbReference type="InterPro" id="IPR001647">
    <property type="entry name" value="HTH_TetR"/>
</dbReference>
<comment type="caution">
    <text evidence="4">The sequence shown here is derived from an EMBL/GenBank/DDBJ whole genome shotgun (WGS) entry which is preliminary data.</text>
</comment>
<keyword evidence="1 2" id="KW-0238">DNA-binding</keyword>
<sequence>MDHRERILSGSLELFMQAGIKGVTMDDIARHLGMSKKTIYQFFADKNELVIELVKLRMREDEDMMQDLLKNSENVIEQLVKMMRCQEEVVGRMNPMLIHDLQKYHPEGWKQIQNFKSAVFVDTLEQILKEGIEQGYIRPEIDAKIISRMRMAQVDAGFNQNIFPHHEFNAWVVQQQFLEHFNYGICTLAGYKLLHQYQSANKVKS</sequence>
<gene>
    <name evidence="4" type="ORF">MUY27_17570</name>
</gene>
<dbReference type="EMBL" id="JALJEJ010000010">
    <property type="protein sequence ID" value="MCJ8211533.1"/>
    <property type="molecule type" value="Genomic_DNA"/>
</dbReference>
<dbReference type="Proteomes" id="UP001139450">
    <property type="component" value="Unassembled WGS sequence"/>
</dbReference>
<evidence type="ECO:0000256" key="1">
    <source>
        <dbReference type="ARBA" id="ARBA00023125"/>
    </source>
</evidence>
<dbReference type="InterPro" id="IPR050624">
    <property type="entry name" value="HTH-type_Tx_Regulator"/>
</dbReference>
<dbReference type="PANTHER" id="PTHR43479:SF11">
    <property type="entry name" value="ACREF_ENVCD OPERON REPRESSOR-RELATED"/>
    <property type="match status" value="1"/>
</dbReference>
<dbReference type="PANTHER" id="PTHR43479">
    <property type="entry name" value="ACREF/ENVCD OPERON REPRESSOR-RELATED"/>
    <property type="match status" value="1"/>
</dbReference>
<dbReference type="GO" id="GO:0003677">
    <property type="term" value="F:DNA binding"/>
    <property type="evidence" value="ECO:0007669"/>
    <property type="project" value="UniProtKB-UniRule"/>
</dbReference>
<dbReference type="Gene3D" id="1.10.357.10">
    <property type="entry name" value="Tetracycline Repressor, domain 2"/>
    <property type="match status" value="1"/>
</dbReference>
<feature type="DNA-binding region" description="H-T-H motif" evidence="2">
    <location>
        <begin position="24"/>
        <end position="43"/>
    </location>
</feature>
<dbReference type="Gene3D" id="1.10.10.60">
    <property type="entry name" value="Homeodomain-like"/>
    <property type="match status" value="1"/>
</dbReference>
<organism evidence="4 5">
    <name type="scientific">Mucilaginibacter straminoryzae</name>
    <dbReference type="NCBI Taxonomy" id="2932774"/>
    <lineage>
        <taxon>Bacteria</taxon>
        <taxon>Pseudomonadati</taxon>
        <taxon>Bacteroidota</taxon>
        <taxon>Sphingobacteriia</taxon>
        <taxon>Sphingobacteriales</taxon>
        <taxon>Sphingobacteriaceae</taxon>
        <taxon>Mucilaginibacter</taxon>
    </lineage>
</organism>
<dbReference type="PROSITE" id="PS50977">
    <property type="entry name" value="HTH_TETR_2"/>
    <property type="match status" value="1"/>
</dbReference>
<reference evidence="4" key="1">
    <citation type="submission" date="2022-04" db="EMBL/GenBank/DDBJ databases">
        <title>Mucilaginibacter sp. RS28 isolated from freshwater.</title>
        <authorList>
            <person name="Ko S.-R."/>
        </authorList>
    </citation>
    <scope>NUCLEOTIDE SEQUENCE</scope>
    <source>
        <strain evidence="4">RS28</strain>
    </source>
</reference>
<accession>A0A9X2BEL5</accession>
<dbReference type="InterPro" id="IPR036271">
    <property type="entry name" value="Tet_transcr_reg_TetR-rel_C_sf"/>
</dbReference>
<evidence type="ECO:0000313" key="4">
    <source>
        <dbReference type="EMBL" id="MCJ8211533.1"/>
    </source>
</evidence>